<dbReference type="RefSeq" id="WP_090156375.1">
    <property type="nucleotide sequence ID" value="NZ_FNAN01000019.1"/>
</dbReference>
<dbReference type="AlphaFoldDB" id="A0A1G7UZV7"/>
<dbReference type="SUPFAM" id="SSF109854">
    <property type="entry name" value="DinB/YfiT-like putative metalloenzymes"/>
    <property type="match status" value="1"/>
</dbReference>
<evidence type="ECO:0000256" key="1">
    <source>
        <dbReference type="ARBA" id="ARBA00008635"/>
    </source>
</evidence>
<dbReference type="STRING" id="659014.SAMN04487996_119168"/>
<comment type="similarity">
    <text evidence="1">Belongs to the DinB family.</text>
</comment>
<dbReference type="Pfam" id="PF05163">
    <property type="entry name" value="DinB"/>
    <property type="match status" value="1"/>
</dbReference>
<dbReference type="Gene3D" id="1.20.120.450">
    <property type="entry name" value="dinb family like domain"/>
    <property type="match status" value="1"/>
</dbReference>
<name>A0A1G7UZV7_9BACT</name>
<feature type="binding site" evidence="3">
    <location>
        <position position="138"/>
    </location>
    <ligand>
        <name>a divalent metal cation</name>
        <dbReference type="ChEBI" id="CHEBI:60240"/>
    </ligand>
</feature>
<evidence type="ECO:0000313" key="4">
    <source>
        <dbReference type="EMBL" id="SDG53155.1"/>
    </source>
</evidence>
<evidence type="ECO:0000256" key="2">
    <source>
        <dbReference type="ARBA" id="ARBA00022723"/>
    </source>
</evidence>
<reference evidence="5" key="1">
    <citation type="submission" date="2016-10" db="EMBL/GenBank/DDBJ databases">
        <authorList>
            <person name="Varghese N."/>
            <person name="Submissions S."/>
        </authorList>
    </citation>
    <scope>NUCLEOTIDE SEQUENCE [LARGE SCALE GENOMIC DNA]</scope>
    <source>
        <strain evidence="5">DSM 25329</strain>
    </source>
</reference>
<dbReference type="GO" id="GO:0046872">
    <property type="term" value="F:metal ion binding"/>
    <property type="evidence" value="ECO:0007669"/>
    <property type="project" value="UniProtKB-KW"/>
</dbReference>
<accession>A0A1G7UZV7</accession>
<proteinExistence type="inferred from homology"/>
<gene>
    <name evidence="4" type="ORF">SAMN04487996_119168</name>
</gene>
<keyword evidence="5" id="KW-1185">Reference proteome</keyword>
<evidence type="ECO:0000313" key="5">
    <source>
        <dbReference type="Proteomes" id="UP000198748"/>
    </source>
</evidence>
<feature type="binding site" evidence="3">
    <location>
        <position position="134"/>
    </location>
    <ligand>
        <name>a divalent metal cation</name>
        <dbReference type="ChEBI" id="CHEBI:60240"/>
    </ligand>
</feature>
<organism evidence="4 5">
    <name type="scientific">Dyadobacter soli</name>
    <dbReference type="NCBI Taxonomy" id="659014"/>
    <lineage>
        <taxon>Bacteria</taxon>
        <taxon>Pseudomonadati</taxon>
        <taxon>Bacteroidota</taxon>
        <taxon>Cytophagia</taxon>
        <taxon>Cytophagales</taxon>
        <taxon>Spirosomataceae</taxon>
        <taxon>Dyadobacter</taxon>
    </lineage>
</organism>
<keyword evidence="2 3" id="KW-0479">Metal-binding</keyword>
<sequence>MSNRTLVDAYIKELEAEYASTRKCLERIPVTLFDYKPHPTSMELGYLTLLVAEIPLWITFMVEKGEVDFATYKRFEFTTSEELVDHFEEVFNGAKKSLAGISDDDLDAPFYLKREGQVLFTQPKREGIGSTINHWVHHRGQLTVYMRLNEIAVPSIYGPSADDRTF</sequence>
<evidence type="ECO:0000256" key="3">
    <source>
        <dbReference type="PIRSR" id="PIRSR607837-1"/>
    </source>
</evidence>
<dbReference type="InterPro" id="IPR007837">
    <property type="entry name" value="DinB"/>
</dbReference>
<protein>
    <submittedName>
        <fullName evidence="4">DinB family protein</fullName>
    </submittedName>
</protein>
<dbReference type="OrthoDB" id="119432at2"/>
<dbReference type="InterPro" id="IPR034660">
    <property type="entry name" value="DinB/YfiT-like"/>
</dbReference>
<dbReference type="Proteomes" id="UP000198748">
    <property type="component" value="Unassembled WGS sequence"/>
</dbReference>
<dbReference type="EMBL" id="FNAN01000019">
    <property type="protein sequence ID" value="SDG53155.1"/>
    <property type="molecule type" value="Genomic_DNA"/>
</dbReference>